<dbReference type="InterPro" id="IPR022501">
    <property type="entry name" value="ABC_Gallidermin_ATP-bd"/>
</dbReference>
<evidence type="ECO:0000259" key="5">
    <source>
        <dbReference type="PROSITE" id="PS50893"/>
    </source>
</evidence>
<reference evidence="6 7" key="1">
    <citation type="journal article" date="2021" name="Sci. Rep.">
        <title>The distribution of antibiotic resistance genes in chicken gut microbiota commensals.</title>
        <authorList>
            <person name="Juricova H."/>
            <person name="Matiasovicova J."/>
            <person name="Kubasova T."/>
            <person name="Cejkova D."/>
            <person name="Rychlik I."/>
        </authorList>
    </citation>
    <scope>NUCLEOTIDE SEQUENCE [LARGE SCALE GENOMIC DNA]</scope>
    <source>
        <strain evidence="6 7">An773</strain>
    </source>
</reference>
<dbReference type="InterPro" id="IPR027417">
    <property type="entry name" value="P-loop_NTPase"/>
</dbReference>
<dbReference type="GO" id="GO:0005524">
    <property type="term" value="F:ATP binding"/>
    <property type="evidence" value="ECO:0007669"/>
    <property type="project" value="UniProtKB-KW"/>
</dbReference>
<evidence type="ECO:0000256" key="4">
    <source>
        <dbReference type="ARBA" id="ARBA00022840"/>
    </source>
</evidence>
<keyword evidence="3" id="KW-0547">Nucleotide-binding</keyword>
<dbReference type="Proteomes" id="UP000716906">
    <property type="component" value="Unassembled WGS sequence"/>
</dbReference>
<comment type="similarity">
    <text evidence="1">Belongs to the ABC transporter superfamily.</text>
</comment>
<evidence type="ECO:0000256" key="2">
    <source>
        <dbReference type="ARBA" id="ARBA00022448"/>
    </source>
</evidence>
<gene>
    <name evidence="6" type="ORF">H7U36_04465</name>
</gene>
<evidence type="ECO:0000313" key="6">
    <source>
        <dbReference type="EMBL" id="MBM6737363.1"/>
    </source>
</evidence>
<keyword evidence="2" id="KW-0813">Transport</keyword>
<dbReference type="InterPro" id="IPR003593">
    <property type="entry name" value="AAA+_ATPase"/>
</dbReference>
<accession>A0ABS2E6V1</accession>
<dbReference type="PROSITE" id="PS00211">
    <property type="entry name" value="ABC_TRANSPORTER_1"/>
    <property type="match status" value="1"/>
</dbReference>
<sequence>MQSIVLETRSLTKTFRGSEARALDKVAVRIPRGCVYGLLGPNGAGKSTLLKIITGMMRPDEGEVLFEGKPWQRQDLRRTGVLIETPPIYDNLSARENLLVRTTVLGLPKSRIDEVLEIVELTDTGKKRAGKFSLGMKQRLGIAAALLPDPDLLILDEPTNGLDPFGIQQLRAMLRGFADRGMTVLISSHILGEVEQMADHIGILAGGVLGYQGGMPGRGHLEELFGKVVEKNRRGGWQA</sequence>
<evidence type="ECO:0000256" key="1">
    <source>
        <dbReference type="ARBA" id="ARBA00005417"/>
    </source>
</evidence>
<dbReference type="Pfam" id="PF00005">
    <property type="entry name" value="ABC_tran"/>
    <property type="match status" value="1"/>
</dbReference>
<dbReference type="EMBL" id="JACLYY010000003">
    <property type="protein sequence ID" value="MBM6737363.1"/>
    <property type="molecule type" value="Genomic_DNA"/>
</dbReference>
<dbReference type="PROSITE" id="PS50893">
    <property type="entry name" value="ABC_TRANSPORTER_2"/>
    <property type="match status" value="1"/>
</dbReference>
<dbReference type="SMART" id="SM00382">
    <property type="entry name" value="AAA"/>
    <property type="match status" value="1"/>
</dbReference>
<dbReference type="SUPFAM" id="SSF52540">
    <property type="entry name" value="P-loop containing nucleoside triphosphate hydrolases"/>
    <property type="match status" value="1"/>
</dbReference>
<name>A0ABS2E6V1_9FIRM</name>
<feature type="domain" description="ABC transporter" evidence="5">
    <location>
        <begin position="6"/>
        <end position="231"/>
    </location>
</feature>
<keyword evidence="7" id="KW-1185">Reference proteome</keyword>
<keyword evidence="4 6" id="KW-0067">ATP-binding</keyword>
<proteinExistence type="inferred from homology"/>
<dbReference type="PANTHER" id="PTHR43335">
    <property type="entry name" value="ABC TRANSPORTER, ATP-BINDING PROTEIN"/>
    <property type="match status" value="1"/>
</dbReference>
<dbReference type="InterPro" id="IPR017871">
    <property type="entry name" value="ABC_transporter-like_CS"/>
</dbReference>
<evidence type="ECO:0000256" key="3">
    <source>
        <dbReference type="ARBA" id="ARBA00022741"/>
    </source>
</evidence>
<evidence type="ECO:0000313" key="7">
    <source>
        <dbReference type="Proteomes" id="UP000716906"/>
    </source>
</evidence>
<dbReference type="NCBIfam" id="TIGR03740">
    <property type="entry name" value="galliderm_ABC"/>
    <property type="match status" value="1"/>
</dbReference>
<dbReference type="PANTHER" id="PTHR43335:SF4">
    <property type="entry name" value="ABC TRANSPORTER, ATP-BINDING PROTEIN"/>
    <property type="match status" value="1"/>
</dbReference>
<dbReference type="InterPro" id="IPR003439">
    <property type="entry name" value="ABC_transporter-like_ATP-bd"/>
</dbReference>
<dbReference type="RefSeq" id="WP_191493893.1">
    <property type="nucleotide sequence ID" value="NZ_JACLYY010000003.1"/>
</dbReference>
<protein>
    <submittedName>
        <fullName evidence="6">Lantibiotic protection ABC transporter ATP-binding subunit</fullName>
    </submittedName>
</protein>
<organism evidence="6 7">
    <name type="scientific">Faecalicatena fissicatena</name>
    <dbReference type="NCBI Taxonomy" id="290055"/>
    <lineage>
        <taxon>Bacteria</taxon>
        <taxon>Bacillati</taxon>
        <taxon>Bacillota</taxon>
        <taxon>Clostridia</taxon>
        <taxon>Lachnospirales</taxon>
        <taxon>Lachnospiraceae</taxon>
        <taxon>Faecalicatena</taxon>
    </lineage>
</organism>
<dbReference type="Gene3D" id="3.40.50.300">
    <property type="entry name" value="P-loop containing nucleotide triphosphate hydrolases"/>
    <property type="match status" value="1"/>
</dbReference>
<comment type="caution">
    <text evidence="6">The sequence shown here is derived from an EMBL/GenBank/DDBJ whole genome shotgun (WGS) entry which is preliminary data.</text>
</comment>